<keyword evidence="2" id="KW-0704">Schiff base</keyword>
<evidence type="ECO:0000313" key="7">
    <source>
        <dbReference type="Proteomes" id="UP000588491"/>
    </source>
</evidence>
<reference evidence="6 7" key="1">
    <citation type="submission" date="2020-04" db="EMBL/GenBank/DDBJ databases">
        <title>Bacillus sp. UniB3 isolated from commercial digestive syrup.</title>
        <authorList>
            <person name="Thorat V."/>
            <person name="Kirdat K."/>
            <person name="Tiwarekar B."/>
            <person name="Yadav A."/>
        </authorList>
    </citation>
    <scope>NUCLEOTIDE SEQUENCE [LARGE SCALE GENOMIC DNA]</scope>
    <source>
        <strain evidence="6 7">UniB3</strain>
    </source>
</reference>
<evidence type="ECO:0000256" key="3">
    <source>
        <dbReference type="PIRNR" id="PIRNR001365"/>
    </source>
</evidence>
<proteinExistence type="inferred from homology"/>
<keyword evidence="1 3" id="KW-0456">Lyase</keyword>
<dbReference type="GO" id="GO:0008747">
    <property type="term" value="F:N-acetylneuraminate lyase activity"/>
    <property type="evidence" value="ECO:0007669"/>
    <property type="project" value="TreeGrafter"/>
</dbReference>
<evidence type="ECO:0000256" key="4">
    <source>
        <dbReference type="PIRSR" id="PIRSR001365-1"/>
    </source>
</evidence>
<name>A0A7Y0K5K1_9BACI</name>
<evidence type="ECO:0000256" key="5">
    <source>
        <dbReference type="PIRSR" id="PIRSR001365-2"/>
    </source>
</evidence>
<dbReference type="Gene3D" id="3.20.20.70">
    <property type="entry name" value="Aldolase class I"/>
    <property type="match status" value="1"/>
</dbReference>
<dbReference type="SMART" id="SM01130">
    <property type="entry name" value="DHDPS"/>
    <property type="match status" value="1"/>
</dbReference>
<accession>A0A7Y0K5K1</accession>
<dbReference type="InterPro" id="IPR002220">
    <property type="entry name" value="DapA-like"/>
</dbReference>
<dbReference type="PRINTS" id="PR00146">
    <property type="entry name" value="DHPICSNTHASE"/>
</dbReference>
<dbReference type="GO" id="GO:0005829">
    <property type="term" value="C:cytosol"/>
    <property type="evidence" value="ECO:0007669"/>
    <property type="project" value="TreeGrafter"/>
</dbReference>
<dbReference type="Pfam" id="PF00701">
    <property type="entry name" value="DHDPS"/>
    <property type="match status" value="1"/>
</dbReference>
<feature type="binding site" evidence="5">
    <location>
        <position position="50"/>
    </location>
    <ligand>
        <name>pyruvate</name>
        <dbReference type="ChEBI" id="CHEBI:15361"/>
    </ligand>
</feature>
<dbReference type="Proteomes" id="UP000588491">
    <property type="component" value="Unassembled WGS sequence"/>
</dbReference>
<evidence type="ECO:0000256" key="1">
    <source>
        <dbReference type="ARBA" id="ARBA00023239"/>
    </source>
</evidence>
<evidence type="ECO:0000256" key="2">
    <source>
        <dbReference type="ARBA" id="ARBA00023270"/>
    </source>
</evidence>
<dbReference type="EMBL" id="JABBPK010000001">
    <property type="protein sequence ID" value="NMO75810.1"/>
    <property type="molecule type" value="Genomic_DNA"/>
</dbReference>
<dbReference type="PANTHER" id="PTHR42849">
    <property type="entry name" value="N-ACETYLNEURAMINATE LYASE"/>
    <property type="match status" value="1"/>
</dbReference>
<dbReference type="RefSeq" id="WP_101729078.1">
    <property type="nucleotide sequence ID" value="NZ_JABBPK010000001.1"/>
</dbReference>
<dbReference type="GO" id="GO:0019262">
    <property type="term" value="P:N-acetylneuraminate catabolic process"/>
    <property type="evidence" value="ECO:0007669"/>
    <property type="project" value="TreeGrafter"/>
</dbReference>
<keyword evidence="7" id="KW-1185">Reference proteome</keyword>
<dbReference type="CDD" id="cd00408">
    <property type="entry name" value="DHDPS-like"/>
    <property type="match status" value="1"/>
</dbReference>
<protein>
    <submittedName>
        <fullName evidence="6">Dihydrodipicolinate synthase family protein</fullName>
    </submittedName>
</protein>
<feature type="active site" description="Schiff-base intermediate with substrate" evidence="4">
    <location>
        <position position="167"/>
    </location>
</feature>
<dbReference type="InterPro" id="IPR020625">
    <property type="entry name" value="Schiff_base-form_aldolases_AS"/>
</dbReference>
<dbReference type="PANTHER" id="PTHR42849:SF1">
    <property type="entry name" value="N-ACETYLNEURAMINATE LYASE"/>
    <property type="match status" value="1"/>
</dbReference>
<dbReference type="InterPro" id="IPR013785">
    <property type="entry name" value="Aldolase_TIM"/>
</dbReference>
<feature type="active site" description="Proton donor/acceptor" evidence="4">
    <location>
        <position position="138"/>
    </location>
</feature>
<dbReference type="SUPFAM" id="SSF51569">
    <property type="entry name" value="Aldolase"/>
    <property type="match status" value="1"/>
</dbReference>
<organism evidence="6 7">
    <name type="scientific">Niallia alba</name>
    <dbReference type="NCBI Taxonomy" id="2729105"/>
    <lineage>
        <taxon>Bacteria</taxon>
        <taxon>Bacillati</taxon>
        <taxon>Bacillota</taxon>
        <taxon>Bacilli</taxon>
        <taxon>Bacillales</taxon>
        <taxon>Bacillaceae</taxon>
        <taxon>Niallia</taxon>
    </lineage>
</organism>
<evidence type="ECO:0000313" key="6">
    <source>
        <dbReference type="EMBL" id="NMO75810.1"/>
    </source>
</evidence>
<dbReference type="AlphaFoldDB" id="A0A7Y0K5K1"/>
<sequence length="296" mass="33284">MITQNPFVPFSVAMVTPFDQKERLSLSGIYSLIDYYKQNHVPALLISGSTGEQHSMTIEERQILYQEAKSAGKDSLLLIGGVAAVRTTDAIRLAEAAQREKLDGIMLGFPPYLRMSQLEAAAYVKRVCAVTDLPIMLYNNPPRTGFNLELNTLYHLVEKYPQIKALKEAGNPSNAPIVKRELGSSFSVLTGFDLLLLDNMRNGYDGITSIIGNVFPKEMQQIVELIKREEWVFAEEQFNKLRPTVHTILELGALRAIKYVLTENNIEAGICREPLSPLSKQEKKIVMAVWQNREVL</sequence>
<dbReference type="PROSITE" id="PS00666">
    <property type="entry name" value="DHDPS_2"/>
    <property type="match status" value="1"/>
</dbReference>
<comment type="similarity">
    <text evidence="3">Belongs to the DapA family.</text>
</comment>
<dbReference type="PIRSF" id="PIRSF001365">
    <property type="entry name" value="DHDPS"/>
    <property type="match status" value="1"/>
</dbReference>
<comment type="caution">
    <text evidence="6">The sequence shown here is derived from an EMBL/GenBank/DDBJ whole genome shotgun (WGS) entry which is preliminary data.</text>
</comment>
<gene>
    <name evidence="6" type="ORF">HHU08_01995</name>
</gene>